<gene>
    <name evidence="2" type="ORF">B0J12DRAFT_691006</name>
</gene>
<dbReference type="EMBL" id="JAGTJR010000096">
    <property type="protein sequence ID" value="KAH7010971.1"/>
    <property type="molecule type" value="Genomic_DNA"/>
</dbReference>
<name>A0ABQ8FRE5_9PEZI</name>
<evidence type="ECO:0000313" key="3">
    <source>
        <dbReference type="Proteomes" id="UP000774617"/>
    </source>
</evidence>
<dbReference type="Proteomes" id="UP000774617">
    <property type="component" value="Unassembled WGS sequence"/>
</dbReference>
<reference evidence="2 3" key="1">
    <citation type="journal article" date="2021" name="Nat. Commun.">
        <title>Genetic determinants of endophytism in the Arabidopsis root mycobiome.</title>
        <authorList>
            <person name="Mesny F."/>
            <person name="Miyauchi S."/>
            <person name="Thiergart T."/>
            <person name="Pickel B."/>
            <person name="Atanasova L."/>
            <person name="Karlsson M."/>
            <person name="Huettel B."/>
            <person name="Barry K.W."/>
            <person name="Haridas S."/>
            <person name="Chen C."/>
            <person name="Bauer D."/>
            <person name="Andreopoulos W."/>
            <person name="Pangilinan J."/>
            <person name="LaButti K."/>
            <person name="Riley R."/>
            <person name="Lipzen A."/>
            <person name="Clum A."/>
            <person name="Drula E."/>
            <person name="Henrissat B."/>
            <person name="Kohler A."/>
            <person name="Grigoriev I.V."/>
            <person name="Martin F.M."/>
            <person name="Hacquard S."/>
        </authorList>
    </citation>
    <scope>NUCLEOTIDE SEQUENCE [LARGE SCALE GENOMIC DNA]</scope>
    <source>
        <strain evidence="2 3">MPI-SDFR-AT-0080</strain>
    </source>
</reference>
<keyword evidence="3" id="KW-1185">Reference proteome</keyword>
<accession>A0ABQ8FRE5</accession>
<organism evidence="2 3">
    <name type="scientific">Macrophomina phaseolina</name>
    <dbReference type="NCBI Taxonomy" id="35725"/>
    <lineage>
        <taxon>Eukaryota</taxon>
        <taxon>Fungi</taxon>
        <taxon>Dikarya</taxon>
        <taxon>Ascomycota</taxon>
        <taxon>Pezizomycotina</taxon>
        <taxon>Dothideomycetes</taxon>
        <taxon>Dothideomycetes incertae sedis</taxon>
        <taxon>Botryosphaeriales</taxon>
        <taxon>Botryosphaeriaceae</taxon>
        <taxon>Macrophomina</taxon>
    </lineage>
</organism>
<protein>
    <submittedName>
        <fullName evidence="2">Uncharacterized protein</fullName>
    </submittedName>
</protein>
<feature type="compositionally biased region" description="Basic and acidic residues" evidence="1">
    <location>
        <begin position="57"/>
        <end position="71"/>
    </location>
</feature>
<evidence type="ECO:0000313" key="2">
    <source>
        <dbReference type="EMBL" id="KAH7010971.1"/>
    </source>
</evidence>
<proteinExistence type="predicted"/>
<evidence type="ECO:0000256" key="1">
    <source>
        <dbReference type="SAM" id="MobiDB-lite"/>
    </source>
</evidence>
<sequence>MEVASAPAPSSNNSRFVSNHRGIYACMTRQWDAAFSMCCGRRRRLGAEPMGSPRALSGRERQVGLRRDNDSRTTNTMRNGPRKPVGRFCAGATALIKGAAAGAQRAATKTHTDRPTDTLPTMTANCSCVLDTLRMLLRVEAAREQAAAALDTRLELAERCESRCLEMLACPRCRSQRFALLCATAVSTRTVQLLAREAGVGGVPLSIGGRPLDLTDAEPLLQELLSFQLDNFSSMQRALESVVGGLGDADRAACLDALRANVDQLRRLKARLAI</sequence>
<comment type="caution">
    <text evidence="2">The sequence shown here is derived from an EMBL/GenBank/DDBJ whole genome shotgun (WGS) entry which is preliminary data.</text>
</comment>
<feature type="region of interest" description="Disordered" evidence="1">
    <location>
        <begin position="48"/>
        <end position="83"/>
    </location>
</feature>